<comment type="similarity">
    <text evidence="1 2">Belongs to the UPF0102 family.</text>
</comment>
<dbReference type="PANTHER" id="PTHR34039">
    <property type="entry name" value="UPF0102 PROTEIN YRAN"/>
    <property type="match status" value="1"/>
</dbReference>
<dbReference type="HAMAP" id="MF_00048">
    <property type="entry name" value="UPF0102"/>
    <property type="match status" value="1"/>
</dbReference>
<dbReference type="SUPFAM" id="SSF52980">
    <property type="entry name" value="Restriction endonuclease-like"/>
    <property type="match status" value="1"/>
</dbReference>
<evidence type="ECO:0000313" key="3">
    <source>
        <dbReference type="EMBL" id="NEN74859.1"/>
    </source>
</evidence>
<name>A0A6L9Y3A0_9BURK</name>
<comment type="caution">
    <text evidence="3">The sequence shown here is derived from an EMBL/GenBank/DDBJ whole genome shotgun (WGS) entry which is preliminary data.</text>
</comment>
<dbReference type="GO" id="GO:0003676">
    <property type="term" value="F:nucleic acid binding"/>
    <property type="evidence" value="ECO:0007669"/>
    <property type="project" value="InterPro"/>
</dbReference>
<evidence type="ECO:0000256" key="1">
    <source>
        <dbReference type="ARBA" id="ARBA00006738"/>
    </source>
</evidence>
<accession>A0A6L9Y3A0</accession>
<evidence type="ECO:0000313" key="4">
    <source>
        <dbReference type="Proteomes" id="UP000477651"/>
    </source>
</evidence>
<reference evidence="3 4" key="1">
    <citation type="submission" date="2020-02" db="EMBL/GenBank/DDBJ databases">
        <title>Pelistega sp. NLN82 were isolated from wild rodents of the Hainan Island.</title>
        <authorList>
            <person name="Niu N."/>
            <person name="Zhou J."/>
        </authorList>
    </citation>
    <scope>NUCLEOTIDE SEQUENCE [LARGE SCALE GENOMIC DNA]</scope>
    <source>
        <strain evidence="3 4">NLN82</strain>
    </source>
</reference>
<dbReference type="InterPro" id="IPR011856">
    <property type="entry name" value="tRNA_endonuc-like_dom_sf"/>
</dbReference>
<dbReference type="Pfam" id="PF02021">
    <property type="entry name" value="UPF0102"/>
    <property type="match status" value="1"/>
</dbReference>
<sequence>MKKIFQQNYHRTIKHSHSKNTQPHTLFKNHHYSISQEKGFSYEDIAIEYLQSQGLQLLHKNLACPLGEIDAVMRDKQTLVFVEVRFRQHKRYGGAIQSITPHKIKRLIRTAEYFLPFLSYTYFQQKTPFCRFDAVCIENNEKIWLKNITF</sequence>
<dbReference type="Gene3D" id="3.40.1350.10">
    <property type="match status" value="1"/>
</dbReference>
<dbReference type="InterPro" id="IPR011335">
    <property type="entry name" value="Restrct_endonuc-II-like"/>
</dbReference>
<dbReference type="PANTHER" id="PTHR34039:SF1">
    <property type="entry name" value="UPF0102 PROTEIN YRAN"/>
    <property type="match status" value="1"/>
</dbReference>
<evidence type="ECO:0000256" key="2">
    <source>
        <dbReference type="HAMAP-Rule" id="MF_00048"/>
    </source>
</evidence>
<organism evidence="3 4">
    <name type="scientific">Pelistega ratti</name>
    <dbReference type="NCBI Taxonomy" id="2652177"/>
    <lineage>
        <taxon>Bacteria</taxon>
        <taxon>Pseudomonadati</taxon>
        <taxon>Pseudomonadota</taxon>
        <taxon>Betaproteobacteria</taxon>
        <taxon>Burkholderiales</taxon>
        <taxon>Alcaligenaceae</taxon>
        <taxon>Pelistega</taxon>
    </lineage>
</organism>
<proteinExistence type="inferred from homology"/>
<dbReference type="EMBL" id="JAAGYR010000001">
    <property type="protein sequence ID" value="NEN74859.1"/>
    <property type="molecule type" value="Genomic_DNA"/>
</dbReference>
<dbReference type="NCBIfam" id="TIGR00252">
    <property type="entry name" value="YraN family protein"/>
    <property type="match status" value="1"/>
</dbReference>
<dbReference type="RefSeq" id="WP_163763662.1">
    <property type="nucleotide sequence ID" value="NZ_JAAGYR010000001.1"/>
</dbReference>
<dbReference type="Proteomes" id="UP000477651">
    <property type="component" value="Unassembled WGS sequence"/>
</dbReference>
<dbReference type="AlphaFoldDB" id="A0A6L9Y3A0"/>
<dbReference type="NCBIfam" id="NF009150">
    <property type="entry name" value="PRK12497.1-3"/>
    <property type="match status" value="1"/>
</dbReference>
<protein>
    <recommendedName>
        <fullName evidence="2">UPF0102 protein F9B74_00740</fullName>
    </recommendedName>
</protein>
<gene>
    <name evidence="3" type="ORF">F9B74_00740</name>
</gene>
<dbReference type="CDD" id="cd20736">
    <property type="entry name" value="PoNe_Nuclease"/>
    <property type="match status" value="1"/>
</dbReference>
<dbReference type="InterPro" id="IPR003509">
    <property type="entry name" value="UPF0102_YraN-like"/>
</dbReference>
<keyword evidence="4" id="KW-1185">Reference proteome</keyword>